<dbReference type="SUPFAM" id="SSF74653">
    <property type="entry name" value="TolA/TonB C-terminal domain"/>
    <property type="match status" value="1"/>
</dbReference>
<accession>A0AAP2D6V6</accession>
<feature type="domain" description="Peptidase S54 rhomboid" evidence="9">
    <location>
        <begin position="57"/>
        <end position="194"/>
    </location>
</feature>
<dbReference type="AlphaFoldDB" id="A0AAP2D6V6"/>
<evidence type="ECO:0000256" key="7">
    <source>
        <dbReference type="ARBA" id="ARBA00023136"/>
    </source>
</evidence>
<keyword evidence="3 8" id="KW-0812">Transmembrane</keyword>
<evidence type="ECO:0000259" key="9">
    <source>
        <dbReference type="Pfam" id="PF01694"/>
    </source>
</evidence>
<dbReference type="Pfam" id="PF01694">
    <property type="entry name" value="Rhomboid"/>
    <property type="match status" value="1"/>
</dbReference>
<dbReference type="PANTHER" id="PTHR22936">
    <property type="entry name" value="RHOMBOID-RELATED"/>
    <property type="match status" value="1"/>
</dbReference>
<reference evidence="10 11" key="1">
    <citation type="submission" date="2021-05" db="EMBL/GenBank/DDBJ databases">
        <title>A Polyphasic approach of four new species of the genus Ohtaekwangia: Ohtaekwangia histidinii sp. nov., Ohtaekwangia cretensis sp. nov., Ohtaekwangia indiensis sp. nov., Ohtaekwangia reichenbachii sp. nov. from diverse environment.</title>
        <authorList>
            <person name="Octaviana S."/>
        </authorList>
    </citation>
    <scope>NUCLEOTIDE SEQUENCE [LARGE SCALE GENOMIC DNA]</scope>
    <source>
        <strain evidence="10 11">PWU37</strain>
    </source>
</reference>
<keyword evidence="5" id="KW-0720">Serine protease</keyword>
<sequence length="641" mass="72742">MGDLFRRSIATTMLIGINLVVFLWLAWQQQSLMMNTGADALAILHVGGNFNPYTLGDQPWRLLTSMFLHYGVIHLLVNMYGLYALGVGLEPAIGTPRFLLVYFCCGLASGFASLLFNVYTISAGASGALFGLYGYRLGAEVIGSFHDRQQLRTVFINFVIFVAINIFFTMRLNVDLAGHIGGCIAGVILSVFHFKLRWLIPNVQLLVVVLVMPLALFFFPQGQKRYYAIYQDLLQADDATAQVYGATKTDEALKDSLEVIVGQWDTIVAQLRALPAIPGALQNDTTVVGQYSRLRREETAYRVKMIARESYVYFDSIGLVQQQLGSVGTIQFPLNYEASLALTADTVQQTPPETAPSKWNYTKVYYDKDWKETLRVTDFYYYREGARDSAGRWQGRVTDYYRNGDVQMKGEYKDGLKDGIFLYYSDHGTYTSAGRYRREESTGKWETYYHNGRLQREVVYQDGAYTRNVWDSLGRVQVKDGNGRETQWYENGKIKAEGSYRDGRQDGLWKGYHPDGTPYYQELYRDGKLERGMAFTPDGKRYVYDQWSDLSLPVMGLEKYRKYLERHTHAPGAAWPGSGTVKVVFTVDIRGGLRDFVILQSVCPACDQEAIRLLREGPPWRPALVRGHEAVTSQGYMEIAF</sequence>
<evidence type="ECO:0000256" key="4">
    <source>
        <dbReference type="ARBA" id="ARBA00022801"/>
    </source>
</evidence>
<feature type="transmembrane region" description="Helical" evidence="8">
    <location>
        <begin position="98"/>
        <end position="115"/>
    </location>
</feature>
<keyword evidence="11" id="KW-1185">Reference proteome</keyword>
<feature type="transmembrane region" description="Helical" evidence="8">
    <location>
        <begin position="199"/>
        <end position="219"/>
    </location>
</feature>
<dbReference type="InterPro" id="IPR035952">
    <property type="entry name" value="Rhomboid-like_sf"/>
</dbReference>
<name>A0AAP2D6V6_9BACT</name>
<feature type="transmembrane region" description="Helical" evidence="8">
    <location>
        <begin position="151"/>
        <end position="170"/>
    </location>
</feature>
<dbReference type="InterPro" id="IPR002610">
    <property type="entry name" value="Peptidase_S54_rhomboid-like"/>
</dbReference>
<evidence type="ECO:0000256" key="6">
    <source>
        <dbReference type="ARBA" id="ARBA00022989"/>
    </source>
</evidence>
<keyword evidence="2 10" id="KW-0645">Protease</keyword>
<protein>
    <submittedName>
        <fullName evidence="10">Rhomboid family intramembrane serine protease</fullName>
        <ecNumber evidence="10">3.4.21.105</ecNumber>
    </submittedName>
</protein>
<dbReference type="Gene3D" id="1.20.1540.10">
    <property type="entry name" value="Rhomboid-like"/>
    <property type="match status" value="1"/>
</dbReference>
<evidence type="ECO:0000313" key="11">
    <source>
        <dbReference type="Proteomes" id="UP001319180"/>
    </source>
</evidence>
<dbReference type="RefSeq" id="WP_254088926.1">
    <property type="nucleotide sequence ID" value="NZ_JAHESC010000004.1"/>
</dbReference>
<dbReference type="GO" id="GO:0016020">
    <property type="term" value="C:membrane"/>
    <property type="evidence" value="ECO:0007669"/>
    <property type="project" value="UniProtKB-SubCell"/>
</dbReference>
<proteinExistence type="predicted"/>
<feature type="transmembrane region" description="Helical" evidence="8">
    <location>
        <begin position="67"/>
        <end position="86"/>
    </location>
</feature>
<dbReference type="EMBL" id="JAHESC010000004">
    <property type="protein sequence ID" value="MBT1685676.1"/>
    <property type="molecule type" value="Genomic_DNA"/>
</dbReference>
<dbReference type="Gene3D" id="2.20.110.10">
    <property type="entry name" value="Histone H3 K4-specific methyltransferase SET7/9 N-terminal domain"/>
    <property type="match status" value="2"/>
</dbReference>
<feature type="transmembrane region" description="Helical" evidence="8">
    <location>
        <begin position="9"/>
        <end position="27"/>
    </location>
</feature>
<dbReference type="SUPFAM" id="SSF82185">
    <property type="entry name" value="Histone H3 K4-specific methyltransferase SET7/9 N-terminal domain"/>
    <property type="match status" value="2"/>
</dbReference>
<dbReference type="Gene3D" id="3.30.1150.10">
    <property type="match status" value="1"/>
</dbReference>
<dbReference type="GO" id="GO:0004252">
    <property type="term" value="F:serine-type endopeptidase activity"/>
    <property type="evidence" value="ECO:0007669"/>
    <property type="project" value="InterPro"/>
</dbReference>
<evidence type="ECO:0000256" key="1">
    <source>
        <dbReference type="ARBA" id="ARBA00004141"/>
    </source>
</evidence>
<gene>
    <name evidence="10" type="ORF">KK078_03865</name>
</gene>
<keyword evidence="4 10" id="KW-0378">Hydrolase</keyword>
<dbReference type="PANTHER" id="PTHR22936:SF69">
    <property type="entry name" value="RHOMBOID-LIKE PROTEIN"/>
    <property type="match status" value="1"/>
</dbReference>
<evidence type="ECO:0000256" key="3">
    <source>
        <dbReference type="ARBA" id="ARBA00022692"/>
    </source>
</evidence>
<evidence type="ECO:0000256" key="8">
    <source>
        <dbReference type="SAM" id="Phobius"/>
    </source>
</evidence>
<keyword evidence="7 8" id="KW-0472">Membrane</keyword>
<dbReference type="GO" id="GO:0006508">
    <property type="term" value="P:proteolysis"/>
    <property type="evidence" value="ECO:0007669"/>
    <property type="project" value="UniProtKB-KW"/>
</dbReference>
<dbReference type="SUPFAM" id="SSF144091">
    <property type="entry name" value="Rhomboid-like"/>
    <property type="match status" value="1"/>
</dbReference>
<comment type="subcellular location">
    <subcellularLocation>
        <location evidence="1">Membrane</location>
        <topology evidence="1">Multi-pass membrane protein</topology>
    </subcellularLocation>
</comment>
<dbReference type="Pfam" id="PF07661">
    <property type="entry name" value="MORN_2"/>
    <property type="match status" value="4"/>
</dbReference>
<keyword evidence="6 8" id="KW-1133">Transmembrane helix</keyword>
<evidence type="ECO:0000256" key="2">
    <source>
        <dbReference type="ARBA" id="ARBA00022670"/>
    </source>
</evidence>
<comment type="caution">
    <text evidence="10">The sequence shown here is derived from an EMBL/GenBank/DDBJ whole genome shotgun (WGS) entry which is preliminary data.</text>
</comment>
<evidence type="ECO:0000256" key="5">
    <source>
        <dbReference type="ARBA" id="ARBA00022825"/>
    </source>
</evidence>
<organism evidence="10 11">
    <name type="scientific">Dawidia soli</name>
    <dbReference type="NCBI Taxonomy" id="2782352"/>
    <lineage>
        <taxon>Bacteria</taxon>
        <taxon>Pseudomonadati</taxon>
        <taxon>Bacteroidota</taxon>
        <taxon>Cytophagia</taxon>
        <taxon>Cytophagales</taxon>
        <taxon>Chryseotaleaceae</taxon>
        <taxon>Dawidia</taxon>
    </lineage>
</organism>
<feature type="transmembrane region" description="Helical" evidence="8">
    <location>
        <begin position="176"/>
        <end position="192"/>
    </location>
</feature>
<dbReference type="InterPro" id="IPR011652">
    <property type="entry name" value="MORN_2"/>
</dbReference>
<dbReference type="Proteomes" id="UP001319180">
    <property type="component" value="Unassembled WGS sequence"/>
</dbReference>
<dbReference type="EC" id="3.4.21.105" evidence="10"/>
<dbReference type="InterPro" id="IPR022764">
    <property type="entry name" value="Peptidase_S54_rhomboid_dom"/>
</dbReference>
<evidence type="ECO:0000313" key="10">
    <source>
        <dbReference type="EMBL" id="MBT1685676.1"/>
    </source>
</evidence>